<sequence>MKKESKASHASGGSSTQPGRIDPAVNGNVRNAETKAKPIGDDVCGGHDEKSGKLAQFMKLRKASKRPLPKDHGDGSYAVVPARPGVVQNLKVLRKRDIQTLATMIKGKLKGEKIKDDRTMIMEYVIQMVAKLPHNSSLREKLTNTLIEELWDSLDHPPLLFVGDDWKYRRADGSHNNPLYPWLGAAGQTYARSVAPKKPTLAALPDPGLIFDSIFARNEYTKHPNNVSSILWNWATIIIHVQNLVLS</sequence>
<dbReference type="AlphaFoldDB" id="A0A0G4LNJ8"/>
<dbReference type="GO" id="GO:0046872">
    <property type="term" value="F:metal ion binding"/>
    <property type="evidence" value="ECO:0007669"/>
    <property type="project" value="UniProtKB-KW"/>
</dbReference>
<dbReference type="InterPro" id="IPR050783">
    <property type="entry name" value="Oxylipin_biosynth_metab"/>
</dbReference>
<keyword evidence="4" id="KW-0408">Iron</keyword>
<dbReference type="GO" id="GO:0006979">
    <property type="term" value="P:response to oxidative stress"/>
    <property type="evidence" value="ECO:0007669"/>
    <property type="project" value="InterPro"/>
</dbReference>
<dbReference type="GO" id="GO:0020037">
    <property type="term" value="F:heme binding"/>
    <property type="evidence" value="ECO:0007669"/>
    <property type="project" value="InterPro"/>
</dbReference>
<dbReference type="GO" id="GO:0004601">
    <property type="term" value="F:peroxidase activity"/>
    <property type="evidence" value="ECO:0007669"/>
    <property type="project" value="InterPro"/>
</dbReference>
<organism evidence="6 7">
    <name type="scientific">Verticillium longisporum</name>
    <name type="common">Verticillium dahliae var. longisporum</name>
    <dbReference type="NCBI Taxonomy" id="100787"/>
    <lineage>
        <taxon>Eukaryota</taxon>
        <taxon>Fungi</taxon>
        <taxon>Dikarya</taxon>
        <taxon>Ascomycota</taxon>
        <taxon>Pezizomycotina</taxon>
        <taxon>Sordariomycetes</taxon>
        <taxon>Hypocreomycetidae</taxon>
        <taxon>Glomerellales</taxon>
        <taxon>Plectosphaerellaceae</taxon>
        <taxon>Verticillium</taxon>
    </lineage>
</organism>
<reference evidence="7" key="1">
    <citation type="submission" date="2015-05" db="EMBL/GenBank/DDBJ databases">
        <authorList>
            <person name="Fogelqvist Johan"/>
        </authorList>
    </citation>
    <scope>NUCLEOTIDE SEQUENCE [LARGE SCALE GENOMIC DNA]</scope>
</reference>
<dbReference type="GO" id="GO:0051213">
    <property type="term" value="F:dioxygenase activity"/>
    <property type="evidence" value="ECO:0007669"/>
    <property type="project" value="UniProtKB-KW"/>
</dbReference>
<accession>A0A0G4LNJ8</accession>
<evidence type="ECO:0000256" key="5">
    <source>
        <dbReference type="SAM" id="MobiDB-lite"/>
    </source>
</evidence>
<protein>
    <submittedName>
        <fullName evidence="6">Uncharacterized protein</fullName>
    </submittedName>
</protein>
<keyword evidence="2" id="KW-0223">Dioxygenase</keyword>
<evidence type="ECO:0000313" key="6">
    <source>
        <dbReference type="EMBL" id="CRK23576.1"/>
    </source>
</evidence>
<dbReference type="EMBL" id="CVQI01014891">
    <property type="protein sequence ID" value="CRK23576.1"/>
    <property type="molecule type" value="Genomic_DNA"/>
</dbReference>
<dbReference type="PANTHER" id="PTHR11903:SF13">
    <property type="entry name" value="LINOLEATE 10R-LIPOXYGENASE"/>
    <property type="match status" value="1"/>
</dbReference>
<dbReference type="PROSITE" id="PS50292">
    <property type="entry name" value="PEROXIDASE_3"/>
    <property type="match status" value="1"/>
</dbReference>
<dbReference type="Proteomes" id="UP000045706">
    <property type="component" value="Unassembled WGS sequence"/>
</dbReference>
<dbReference type="InterPro" id="IPR019791">
    <property type="entry name" value="Haem_peroxidase_animal"/>
</dbReference>
<gene>
    <name evidence="6" type="ORF">BN1723_013027</name>
</gene>
<dbReference type="InterPro" id="IPR010255">
    <property type="entry name" value="Haem_peroxidase_sf"/>
</dbReference>
<dbReference type="Pfam" id="PF03098">
    <property type="entry name" value="An_peroxidase"/>
    <property type="match status" value="1"/>
</dbReference>
<evidence type="ECO:0000313" key="7">
    <source>
        <dbReference type="Proteomes" id="UP000045706"/>
    </source>
</evidence>
<keyword evidence="3" id="KW-0560">Oxidoreductase</keyword>
<evidence type="ECO:0000256" key="1">
    <source>
        <dbReference type="ARBA" id="ARBA00022723"/>
    </source>
</evidence>
<feature type="compositionally biased region" description="Basic and acidic residues" evidence="5">
    <location>
        <begin position="32"/>
        <end position="45"/>
    </location>
</feature>
<keyword evidence="1" id="KW-0479">Metal-binding</keyword>
<dbReference type="SUPFAM" id="SSF48113">
    <property type="entry name" value="Heme-dependent peroxidases"/>
    <property type="match status" value="1"/>
</dbReference>
<dbReference type="Gene3D" id="1.10.640.10">
    <property type="entry name" value="Haem peroxidase domain superfamily, animal type"/>
    <property type="match status" value="1"/>
</dbReference>
<evidence type="ECO:0000256" key="4">
    <source>
        <dbReference type="ARBA" id="ARBA00023004"/>
    </source>
</evidence>
<proteinExistence type="predicted"/>
<evidence type="ECO:0000256" key="3">
    <source>
        <dbReference type="ARBA" id="ARBA00023002"/>
    </source>
</evidence>
<evidence type="ECO:0000256" key="2">
    <source>
        <dbReference type="ARBA" id="ARBA00022964"/>
    </source>
</evidence>
<name>A0A0G4LNJ8_VERLO</name>
<dbReference type="PANTHER" id="PTHR11903">
    <property type="entry name" value="PROSTAGLANDIN G/H SYNTHASE"/>
    <property type="match status" value="1"/>
</dbReference>
<dbReference type="GO" id="GO:0006631">
    <property type="term" value="P:fatty acid metabolic process"/>
    <property type="evidence" value="ECO:0007669"/>
    <property type="project" value="UniProtKB-ARBA"/>
</dbReference>
<dbReference type="InterPro" id="IPR037120">
    <property type="entry name" value="Haem_peroxidase_sf_animal"/>
</dbReference>
<feature type="region of interest" description="Disordered" evidence="5">
    <location>
        <begin position="1"/>
        <end position="45"/>
    </location>
</feature>